<dbReference type="InterPro" id="IPR022780">
    <property type="entry name" value="Dynein_light_int_chain"/>
</dbReference>
<dbReference type="VEuPathDB" id="VectorBase:PPAPM1_010634"/>
<keyword evidence="6" id="KW-0217">Developmental protein</keyword>
<dbReference type="EMBL" id="AJVK01002802">
    <property type="status" value="NOT_ANNOTATED_CDS"/>
    <property type="molecule type" value="Genomic_DNA"/>
</dbReference>
<dbReference type="GO" id="GO:0045504">
    <property type="term" value="F:dynein heavy chain binding"/>
    <property type="evidence" value="ECO:0007669"/>
    <property type="project" value="TreeGrafter"/>
</dbReference>
<evidence type="ECO:0000256" key="2">
    <source>
        <dbReference type="ARBA" id="ARBA00004300"/>
    </source>
</evidence>
<comment type="similarity">
    <text evidence="4">Belongs to the dynein light intermediate chain family.</text>
</comment>
<dbReference type="EMBL" id="AJVK01002801">
    <property type="status" value="NOT_ANNOTATED_CDS"/>
    <property type="molecule type" value="Genomic_DNA"/>
</dbReference>
<evidence type="ECO:0000256" key="7">
    <source>
        <dbReference type="ARBA" id="ARBA00022490"/>
    </source>
</evidence>
<evidence type="ECO:0000256" key="13">
    <source>
        <dbReference type="ARBA" id="ARBA00023212"/>
    </source>
</evidence>
<dbReference type="GO" id="GO:0036064">
    <property type="term" value="C:ciliary basal body"/>
    <property type="evidence" value="ECO:0007669"/>
    <property type="project" value="TreeGrafter"/>
</dbReference>
<dbReference type="InterPro" id="IPR027417">
    <property type="entry name" value="P-loop_NTPase"/>
</dbReference>
<sequence>MSEIQRESLREIAIKLAEDQVKSQVTLTGPKERTIFILGSKNVGKSTFINRYLDREESPKTTLALEYSYGRRTSPGQGIQKQICHVWELGTVVNSEQLLCIPFRSNGLENASVIIMIDLSKPEKLWNDISSILVELKNVLRNCKPADNASHLQNFSKEHITENLFPVPVYIIGGKYDMFQDKDPEIKKQVCKCLRAIAHQIGASVFFYTTQNSSMGRTVRDILNHCGFGSPANPIRNLQTDYNAPLSVPFGQDSWNSIGFSAENLEAIGAIFCRAIPQEDTDIM</sequence>
<evidence type="ECO:0000313" key="15">
    <source>
        <dbReference type="EnsemblMetazoa" id="PPAI001657-PA"/>
    </source>
</evidence>
<dbReference type="EnsemblMetazoa" id="PPAI001657-RA">
    <property type="protein sequence ID" value="PPAI001657-PA"/>
    <property type="gene ID" value="PPAI001657"/>
</dbReference>
<keyword evidence="11" id="KW-0969">Cilium</keyword>
<dbReference type="PANTHER" id="PTHR13236">
    <property type="entry name" value="DYNEIN 2 LIGHT INTERMEDIATE CHAIN, ISOFORM 2"/>
    <property type="match status" value="1"/>
</dbReference>
<evidence type="ECO:0000313" key="16">
    <source>
        <dbReference type="Proteomes" id="UP000092462"/>
    </source>
</evidence>
<keyword evidence="16" id="KW-1185">Reference proteome</keyword>
<evidence type="ECO:0000256" key="11">
    <source>
        <dbReference type="ARBA" id="ARBA00023069"/>
    </source>
</evidence>
<evidence type="ECO:0000256" key="5">
    <source>
        <dbReference type="ARBA" id="ARBA00018863"/>
    </source>
</evidence>
<organism evidence="15 16">
    <name type="scientific">Phlebotomus papatasi</name>
    <name type="common">Sandfly</name>
    <dbReference type="NCBI Taxonomy" id="29031"/>
    <lineage>
        <taxon>Eukaryota</taxon>
        <taxon>Metazoa</taxon>
        <taxon>Ecdysozoa</taxon>
        <taxon>Arthropoda</taxon>
        <taxon>Hexapoda</taxon>
        <taxon>Insecta</taxon>
        <taxon>Pterygota</taxon>
        <taxon>Neoptera</taxon>
        <taxon>Endopterygota</taxon>
        <taxon>Diptera</taxon>
        <taxon>Nematocera</taxon>
        <taxon>Psychodoidea</taxon>
        <taxon>Psychodidae</taxon>
        <taxon>Phlebotomus</taxon>
        <taxon>Phlebotomus</taxon>
    </lineage>
</organism>
<proteinExistence type="inferred from homology"/>
<keyword evidence="13" id="KW-0206">Cytoskeleton</keyword>
<comment type="subcellular location">
    <subcellularLocation>
        <location evidence="3">Cytoplasm</location>
        <location evidence="3">Cytoskeleton</location>
        <location evidence="3">Cilium axoneme</location>
    </subcellularLocation>
    <subcellularLocation>
        <location evidence="1">Cytoplasm</location>
        <location evidence="1">Cytoskeleton</location>
        <location evidence="1">Cilium basal body</location>
    </subcellularLocation>
    <subcellularLocation>
        <location evidence="2">Cytoplasm</location>
        <location evidence="2">Cytoskeleton</location>
        <location evidence="2">Microtubule organizing center</location>
        <location evidence="2">Centrosome</location>
    </subcellularLocation>
</comment>
<dbReference type="GO" id="GO:0005813">
    <property type="term" value="C:centrosome"/>
    <property type="evidence" value="ECO:0007669"/>
    <property type="project" value="UniProtKB-SubCell"/>
</dbReference>
<dbReference type="GO" id="GO:0035721">
    <property type="term" value="P:intraciliary retrograde transport"/>
    <property type="evidence" value="ECO:0007669"/>
    <property type="project" value="InterPro"/>
</dbReference>
<evidence type="ECO:0000256" key="6">
    <source>
        <dbReference type="ARBA" id="ARBA00022473"/>
    </source>
</evidence>
<dbReference type="Gene3D" id="3.40.50.300">
    <property type="entry name" value="P-loop containing nucleotide triphosphate hydrolases"/>
    <property type="match status" value="1"/>
</dbReference>
<reference evidence="15" key="1">
    <citation type="submission" date="2022-08" db="UniProtKB">
        <authorList>
            <consortium name="EnsemblMetazoa"/>
        </authorList>
    </citation>
    <scope>IDENTIFICATION</scope>
    <source>
        <strain evidence="15">Israel</strain>
    </source>
</reference>
<evidence type="ECO:0000256" key="8">
    <source>
        <dbReference type="ARBA" id="ARBA00022701"/>
    </source>
</evidence>
<evidence type="ECO:0000256" key="10">
    <source>
        <dbReference type="ARBA" id="ARBA00023017"/>
    </source>
</evidence>
<dbReference type="GO" id="GO:0005930">
    <property type="term" value="C:axoneme"/>
    <property type="evidence" value="ECO:0007669"/>
    <property type="project" value="UniProtKB-SubCell"/>
</dbReference>
<name>A0A1B0D2T4_PHLPP</name>
<dbReference type="Proteomes" id="UP000092462">
    <property type="component" value="Unassembled WGS sequence"/>
</dbReference>
<evidence type="ECO:0000256" key="3">
    <source>
        <dbReference type="ARBA" id="ARBA00004430"/>
    </source>
</evidence>
<dbReference type="InterPro" id="IPR040045">
    <property type="entry name" value="DYNC2LI1"/>
</dbReference>
<keyword evidence="7" id="KW-0963">Cytoplasm</keyword>
<keyword evidence="9" id="KW-0970">Cilium biogenesis/degradation</keyword>
<dbReference type="GO" id="GO:0035735">
    <property type="term" value="P:intraciliary transport involved in cilium assembly"/>
    <property type="evidence" value="ECO:0007669"/>
    <property type="project" value="InterPro"/>
</dbReference>
<keyword evidence="12" id="KW-0505">Motor protein</keyword>
<keyword evidence="10" id="KW-0243">Dynein</keyword>
<evidence type="ECO:0000256" key="1">
    <source>
        <dbReference type="ARBA" id="ARBA00004120"/>
    </source>
</evidence>
<evidence type="ECO:0000256" key="14">
    <source>
        <dbReference type="ARBA" id="ARBA00023273"/>
    </source>
</evidence>
<evidence type="ECO:0000256" key="4">
    <source>
        <dbReference type="ARBA" id="ARBA00006831"/>
    </source>
</evidence>
<dbReference type="GO" id="GO:0005874">
    <property type="term" value="C:microtubule"/>
    <property type="evidence" value="ECO:0007669"/>
    <property type="project" value="UniProtKB-KW"/>
</dbReference>
<dbReference type="Pfam" id="PF05783">
    <property type="entry name" value="DLIC"/>
    <property type="match status" value="1"/>
</dbReference>
<evidence type="ECO:0000256" key="9">
    <source>
        <dbReference type="ARBA" id="ARBA00022794"/>
    </source>
</evidence>
<dbReference type="AlphaFoldDB" id="A0A1B0D2T4"/>
<dbReference type="VEuPathDB" id="VectorBase:PPAI001657"/>
<keyword evidence="14" id="KW-0966">Cell projection</keyword>
<evidence type="ECO:0000256" key="12">
    <source>
        <dbReference type="ARBA" id="ARBA00023175"/>
    </source>
</evidence>
<protein>
    <recommendedName>
        <fullName evidence="5">Cytoplasmic dynein 2 light intermediate chain 1</fullName>
    </recommendedName>
</protein>
<dbReference type="PANTHER" id="PTHR13236:SF0">
    <property type="entry name" value="CYTOPLASMIC DYNEIN 2 LIGHT INTERMEDIATE CHAIN 1"/>
    <property type="match status" value="1"/>
</dbReference>
<dbReference type="GO" id="GO:0005868">
    <property type="term" value="C:cytoplasmic dynein complex"/>
    <property type="evidence" value="ECO:0007669"/>
    <property type="project" value="InterPro"/>
</dbReference>
<accession>A0A1B0D2T4</accession>
<keyword evidence="8" id="KW-0493">Microtubule</keyword>
<dbReference type="SUPFAM" id="SSF52540">
    <property type="entry name" value="P-loop containing nucleoside triphosphate hydrolases"/>
    <property type="match status" value="1"/>
</dbReference>
<dbReference type="EMBL" id="AJVK01002803">
    <property type="status" value="NOT_ANNOTATED_CDS"/>
    <property type="molecule type" value="Genomic_DNA"/>
</dbReference>